<dbReference type="Gene3D" id="3.90.1720.10">
    <property type="entry name" value="endopeptidase domain like (from Nostoc punctiforme)"/>
    <property type="match status" value="1"/>
</dbReference>
<keyword evidence="4" id="KW-0788">Thiol protease</keyword>
<dbReference type="Pfam" id="PF00877">
    <property type="entry name" value="NLPC_P60"/>
    <property type="match status" value="1"/>
</dbReference>
<name>A0A4V2ESV6_9PSEU</name>
<dbReference type="PROSITE" id="PS51935">
    <property type="entry name" value="NLPC_P60"/>
    <property type="match status" value="1"/>
</dbReference>
<dbReference type="InterPro" id="IPR000064">
    <property type="entry name" value="NLP_P60_dom"/>
</dbReference>
<evidence type="ECO:0000313" key="9">
    <source>
        <dbReference type="EMBL" id="RZS38903.1"/>
    </source>
</evidence>
<evidence type="ECO:0000256" key="2">
    <source>
        <dbReference type="ARBA" id="ARBA00022670"/>
    </source>
</evidence>
<dbReference type="InterPro" id="IPR038765">
    <property type="entry name" value="Papain-like_cys_pep_sf"/>
</dbReference>
<dbReference type="SUPFAM" id="SSF54001">
    <property type="entry name" value="Cysteine proteinases"/>
    <property type="match status" value="1"/>
</dbReference>
<dbReference type="Proteomes" id="UP000294257">
    <property type="component" value="Unassembled WGS sequence"/>
</dbReference>
<sequence length="592" mass="61354">MRLSGTRRVPVAVLAAVASCGLFLSTAYAQPTPAPPPVESGVEPGDPVPDNRPGEAFADPKIAELQRTASTVQRELGGLAQQIHVAEEELRRASDTLAAARVERERADAVVAGRQKEVDSYAAAMLNSVGGSPSDLRVLLAARNPRDFLDGAGFVDRIRSVLSGQLAGSVQRQRTASSAEGTARDAEAAAIGRKADLDKRTGDATNRAAAVSSELRGKLAEVNSAVIASQKSQQERNEKTAANWRAYVERLRANGIVPPPMIAMRDAARLPAGLVSLPGMAGPQPGAALATIAGGEQTLVLPAEIIKAVSTAMDTLGKPYVPGQGGGGPTAYSCDGLVRAVYEGAGIGLPGATGEQMAVLTPVPIGDAQPGDVVFLGPARYGVQGVGIVLDPRTMLTADARVAGVVVTDIPAGDAVLGMARPALAARPPAPVPQRTDDGPRWRCGGAVLPPRANGDVPRAWGGYPNGLIPMAALCGIGSAHALRCDAAQAYMALSQAFGGVFGRQLCITDSYRTFESQVRLYGQKPSLAAVPGTSNHGWGLAVDLCGGVQSFGTAEYGWLARNAPAFGWANPGWARPGQGREEPWHWEFMGG</sequence>
<evidence type="ECO:0000313" key="10">
    <source>
        <dbReference type="Proteomes" id="UP000294257"/>
    </source>
</evidence>
<protein>
    <submittedName>
        <fullName evidence="9">NlpC/P60 family protein</fullName>
    </submittedName>
</protein>
<dbReference type="GO" id="GO:0006508">
    <property type="term" value="P:proteolysis"/>
    <property type="evidence" value="ECO:0007669"/>
    <property type="project" value="UniProtKB-KW"/>
</dbReference>
<dbReference type="SUPFAM" id="SSF55166">
    <property type="entry name" value="Hedgehog/DD-peptidase"/>
    <property type="match status" value="1"/>
</dbReference>
<dbReference type="Pfam" id="PF02557">
    <property type="entry name" value="VanY"/>
    <property type="match status" value="1"/>
</dbReference>
<keyword evidence="7" id="KW-0732">Signal</keyword>
<feature type="chain" id="PRO_5020256820" evidence="7">
    <location>
        <begin position="30"/>
        <end position="592"/>
    </location>
</feature>
<keyword evidence="5" id="KW-0175">Coiled coil</keyword>
<organism evidence="9 10">
    <name type="scientific">Herbihabitans rhizosphaerae</name>
    <dbReference type="NCBI Taxonomy" id="1872711"/>
    <lineage>
        <taxon>Bacteria</taxon>
        <taxon>Bacillati</taxon>
        <taxon>Actinomycetota</taxon>
        <taxon>Actinomycetes</taxon>
        <taxon>Pseudonocardiales</taxon>
        <taxon>Pseudonocardiaceae</taxon>
        <taxon>Herbihabitans</taxon>
    </lineage>
</organism>
<evidence type="ECO:0000256" key="1">
    <source>
        <dbReference type="ARBA" id="ARBA00007074"/>
    </source>
</evidence>
<evidence type="ECO:0000256" key="6">
    <source>
        <dbReference type="SAM" id="MobiDB-lite"/>
    </source>
</evidence>
<feature type="coiled-coil region" evidence="5">
    <location>
        <begin position="62"/>
        <end position="103"/>
    </location>
</feature>
<dbReference type="RefSeq" id="WP_130344519.1">
    <property type="nucleotide sequence ID" value="NZ_SGWQ01000004.1"/>
</dbReference>
<dbReference type="EMBL" id="SGWQ01000004">
    <property type="protein sequence ID" value="RZS38903.1"/>
    <property type="molecule type" value="Genomic_DNA"/>
</dbReference>
<dbReference type="InterPro" id="IPR003709">
    <property type="entry name" value="VanY-like_core_dom"/>
</dbReference>
<feature type="region of interest" description="Disordered" evidence="6">
    <location>
        <begin position="33"/>
        <end position="56"/>
    </location>
</feature>
<proteinExistence type="inferred from homology"/>
<gene>
    <name evidence="9" type="ORF">EV193_104114</name>
</gene>
<dbReference type="CDD" id="cd14814">
    <property type="entry name" value="Peptidase_M15"/>
    <property type="match status" value="1"/>
</dbReference>
<accession>A0A4V2ESV6</accession>
<feature type="signal peptide" evidence="7">
    <location>
        <begin position="1"/>
        <end position="29"/>
    </location>
</feature>
<evidence type="ECO:0000256" key="7">
    <source>
        <dbReference type="SAM" id="SignalP"/>
    </source>
</evidence>
<comment type="caution">
    <text evidence="9">The sequence shown here is derived from an EMBL/GenBank/DDBJ whole genome shotgun (WGS) entry which is preliminary data.</text>
</comment>
<keyword evidence="2" id="KW-0645">Protease</keyword>
<dbReference type="Gene3D" id="6.10.250.3150">
    <property type="match status" value="1"/>
</dbReference>
<dbReference type="InterPro" id="IPR051794">
    <property type="entry name" value="PG_Endopeptidase_C40"/>
</dbReference>
<dbReference type="AlphaFoldDB" id="A0A4V2ESV6"/>
<dbReference type="PANTHER" id="PTHR47359:SF3">
    <property type="entry name" value="NLP_P60 DOMAIN-CONTAINING PROTEIN-RELATED"/>
    <property type="match status" value="1"/>
</dbReference>
<evidence type="ECO:0000256" key="5">
    <source>
        <dbReference type="SAM" id="Coils"/>
    </source>
</evidence>
<dbReference type="OrthoDB" id="1099523at2"/>
<comment type="similarity">
    <text evidence="1">Belongs to the peptidase C40 family.</text>
</comment>
<dbReference type="GO" id="GO:0008234">
    <property type="term" value="F:cysteine-type peptidase activity"/>
    <property type="evidence" value="ECO:0007669"/>
    <property type="project" value="UniProtKB-KW"/>
</dbReference>
<dbReference type="InterPro" id="IPR009045">
    <property type="entry name" value="Zn_M74/Hedgehog-like"/>
</dbReference>
<reference evidence="9 10" key="1">
    <citation type="submission" date="2019-02" db="EMBL/GenBank/DDBJ databases">
        <title>Genomic Encyclopedia of Type Strains, Phase IV (KMG-IV): sequencing the most valuable type-strain genomes for metagenomic binning, comparative biology and taxonomic classification.</title>
        <authorList>
            <person name="Goeker M."/>
        </authorList>
    </citation>
    <scope>NUCLEOTIDE SEQUENCE [LARGE SCALE GENOMIC DNA]</scope>
    <source>
        <strain evidence="9 10">DSM 101727</strain>
    </source>
</reference>
<keyword evidence="3" id="KW-0378">Hydrolase</keyword>
<dbReference type="Gene3D" id="3.30.1380.10">
    <property type="match status" value="1"/>
</dbReference>
<feature type="domain" description="NlpC/P60" evidence="8">
    <location>
        <begin position="302"/>
        <end position="429"/>
    </location>
</feature>
<keyword evidence="10" id="KW-1185">Reference proteome</keyword>
<evidence type="ECO:0000256" key="3">
    <source>
        <dbReference type="ARBA" id="ARBA00022801"/>
    </source>
</evidence>
<dbReference type="PROSITE" id="PS51257">
    <property type="entry name" value="PROKAR_LIPOPROTEIN"/>
    <property type="match status" value="1"/>
</dbReference>
<dbReference type="PANTHER" id="PTHR47359">
    <property type="entry name" value="PEPTIDOGLYCAN DL-ENDOPEPTIDASE CWLO"/>
    <property type="match status" value="1"/>
</dbReference>
<evidence type="ECO:0000256" key="4">
    <source>
        <dbReference type="ARBA" id="ARBA00022807"/>
    </source>
</evidence>
<evidence type="ECO:0000259" key="8">
    <source>
        <dbReference type="PROSITE" id="PS51935"/>
    </source>
</evidence>